<gene>
    <name evidence="10" type="ORF">C8D90_104367</name>
</gene>
<dbReference type="OrthoDB" id="9809748at2"/>
<comment type="caution">
    <text evidence="10">The sequence shown here is derived from an EMBL/GenBank/DDBJ whole genome shotgun (WGS) entry which is preliminary data.</text>
</comment>
<dbReference type="Proteomes" id="UP000254848">
    <property type="component" value="Unassembled WGS sequence"/>
</dbReference>
<evidence type="ECO:0000256" key="5">
    <source>
        <dbReference type="ARBA" id="ARBA00022984"/>
    </source>
</evidence>
<dbReference type="GO" id="GO:0009252">
    <property type="term" value="P:peptidoglycan biosynthetic process"/>
    <property type="evidence" value="ECO:0007669"/>
    <property type="project" value="UniProtKB-UniPathway"/>
</dbReference>
<keyword evidence="5 7" id="KW-0573">Peptidoglycan synthesis</keyword>
<evidence type="ECO:0000256" key="4">
    <source>
        <dbReference type="ARBA" id="ARBA00022960"/>
    </source>
</evidence>
<evidence type="ECO:0000256" key="2">
    <source>
        <dbReference type="ARBA" id="ARBA00005992"/>
    </source>
</evidence>
<keyword evidence="6 7" id="KW-0961">Cell wall biogenesis/degradation</keyword>
<comment type="pathway">
    <text evidence="1 7">Cell wall biogenesis; peptidoglycan biosynthesis.</text>
</comment>
<proteinExistence type="inferred from homology"/>
<dbReference type="PANTHER" id="PTHR36699:SF1">
    <property type="entry name" value="L,D-TRANSPEPTIDASE YAFK-RELATED"/>
    <property type="match status" value="1"/>
</dbReference>
<feature type="signal peptide" evidence="8">
    <location>
        <begin position="1"/>
        <end position="23"/>
    </location>
</feature>
<reference evidence="10 11" key="1">
    <citation type="submission" date="2018-07" db="EMBL/GenBank/DDBJ databases">
        <title>Genomic Encyclopedia of Type Strains, Phase IV (KMG-IV): sequencing the most valuable type-strain genomes for metagenomic binning, comparative biology and taxonomic classification.</title>
        <authorList>
            <person name="Goeker M."/>
        </authorList>
    </citation>
    <scope>NUCLEOTIDE SEQUENCE [LARGE SCALE GENOMIC DNA]</scope>
    <source>
        <strain evidence="10 11">DSM 103736</strain>
    </source>
</reference>
<evidence type="ECO:0000256" key="1">
    <source>
        <dbReference type="ARBA" id="ARBA00004752"/>
    </source>
</evidence>
<dbReference type="GO" id="GO:0016740">
    <property type="term" value="F:transferase activity"/>
    <property type="evidence" value="ECO:0007669"/>
    <property type="project" value="UniProtKB-KW"/>
</dbReference>
<keyword evidence="3" id="KW-0808">Transferase</keyword>
<evidence type="ECO:0000256" key="3">
    <source>
        <dbReference type="ARBA" id="ARBA00022679"/>
    </source>
</evidence>
<dbReference type="NCBIfam" id="NF040599">
    <property type="entry name" value="LdtF_DpaA_YafK"/>
    <property type="match status" value="1"/>
</dbReference>
<feature type="active site" description="Nucleophile" evidence="7">
    <location>
        <position position="144"/>
    </location>
</feature>
<evidence type="ECO:0000259" key="9">
    <source>
        <dbReference type="PROSITE" id="PS52029"/>
    </source>
</evidence>
<dbReference type="GO" id="GO:0071555">
    <property type="term" value="P:cell wall organization"/>
    <property type="evidence" value="ECO:0007669"/>
    <property type="project" value="UniProtKB-UniRule"/>
</dbReference>
<keyword evidence="11" id="KW-1185">Reference proteome</keyword>
<dbReference type="PANTHER" id="PTHR36699">
    <property type="entry name" value="LD-TRANSPEPTIDASE"/>
    <property type="match status" value="1"/>
</dbReference>
<dbReference type="Pfam" id="PF03734">
    <property type="entry name" value="YkuD"/>
    <property type="match status" value="1"/>
</dbReference>
<evidence type="ECO:0000313" key="10">
    <source>
        <dbReference type="EMBL" id="RDK92206.1"/>
    </source>
</evidence>
<evidence type="ECO:0000313" key="11">
    <source>
        <dbReference type="Proteomes" id="UP000254848"/>
    </source>
</evidence>
<comment type="similarity">
    <text evidence="2">Belongs to the YkuD family.</text>
</comment>
<dbReference type="UniPathway" id="UPA00219"/>
<evidence type="ECO:0000256" key="8">
    <source>
        <dbReference type="SAM" id="SignalP"/>
    </source>
</evidence>
<dbReference type="GO" id="GO:0004180">
    <property type="term" value="F:carboxypeptidase activity"/>
    <property type="evidence" value="ECO:0007669"/>
    <property type="project" value="UniProtKB-ARBA"/>
</dbReference>
<dbReference type="RefSeq" id="WP_115458523.1">
    <property type="nucleotide sequence ID" value="NZ_QRAP01000004.1"/>
</dbReference>
<protein>
    <submittedName>
        <fullName evidence="10">Murein L,D-transpeptidase YafK</fullName>
    </submittedName>
</protein>
<dbReference type="SUPFAM" id="SSF141523">
    <property type="entry name" value="L,D-transpeptidase catalytic domain-like"/>
    <property type="match status" value="1"/>
</dbReference>
<feature type="active site" description="Proton donor/acceptor" evidence="7">
    <location>
        <position position="136"/>
    </location>
</feature>
<dbReference type="InterPro" id="IPR038063">
    <property type="entry name" value="Transpep_catalytic_dom"/>
</dbReference>
<feature type="chain" id="PRO_5016795767" evidence="8">
    <location>
        <begin position="24"/>
        <end position="244"/>
    </location>
</feature>
<dbReference type="InterPro" id="IPR005490">
    <property type="entry name" value="LD_TPept_cat_dom"/>
</dbReference>
<accession>A0A370QSI5</accession>
<dbReference type="PROSITE" id="PS52029">
    <property type="entry name" value="LD_TPASE"/>
    <property type="match status" value="1"/>
</dbReference>
<evidence type="ECO:0000256" key="7">
    <source>
        <dbReference type="PROSITE-ProRule" id="PRU01373"/>
    </source>
</evidence>
<dbReference type="GO" id="GO:0008360">
    <property type="term" value="P:regulation of cell shape"/>
    <property type="evidence" value="ECO:0007669"/>
    <property type="project" value="UniProtKB-UniRule"/>
</dbReference>
<sequence length="244" mass="27507">MGKLSAFLVAVLALPLISCSSSASEQSVAANPVPVVKQQALGQPVYIQVFKEERTLELYAKLQGKYQLVDSYRICKFSGGLGPKRTEGDLKSPEGFYQATMSQLKPDSRYYQAINIGFPNEFDRAHGYSGKYLMIHGDCVSVGCYAMTDAYIAEIYRYVNSALINGQPAVNISIYPFRMTEKNMQRHRNSSYYSFWKQLQPAYAYFNEYRQAPQVDVFNGQYVVNRPPMLSGQSPSQLAFAKQE</sequence>
<keyword evidence="8" id="KW-0732">Signal</keyword>
<feature type="domain" description="L,D-TPase catalytic" evidence="9">
    <location>
        <begin position="45"/>
        <end position="175"/>
    </location>
</feature>
<evidence type="ECO:0000256" key="6">
    <source>
        <dbReference type="ARBA" id="ARBA00023316"/>
    </source>
</evidence>
<keyword evidence="4 7" id="KW-0133">Cell shape</keyword>
<dbReference type="CDD" id="cd16913">
    <property type="entry name" value="YkuD_like"/>
    <property type="match status" value="1"/>
</dbReference>
<dbReference type="EMBL" id="QRAP01000004">
    <property type="protein sequence ID" value="RDK92206.1"/>
    <property type="molecule type" value="Genomic_DNA"/>
</dbReference>
<dbReference type="AlphaFoldDB" id="A0A370QSI5"/>
<organism evidence="10 11">
    <name type="scientific">Enterobacillus tribolii</name>
    <dbReference type="NCBI Taxonomy" id="1487935"/>
    <lineage>
        <taxon>Bacteria</taxon>
        <taxon>Pseudomonadati</taxon>
        <taxon>Pseudomonadota</taxon>
        <taxon>Gammaproteobacteria</taxon>
        <taxon>Enterobacterales</taxon>
        <taxon>Hafniaceae</taxon>
        <taxon>Enterobacillus</taxon>
    </lineage>
</organism>
<name>A0A370QSI5_9GAMM</name>